<dbReference type="GO" id="GO:0005975">
    <property type="term" value="P:carbohydrate metabolic process"/>
    <property type="evidence" value="ECO:0007669"/>
    <property type="project" value="InterPro"/>
</dbReference>
<name>A0A1M5EZD6_9THEO</name>
<dbReference type="AlphaFoldDB" id="A0A1M5EZD6"/>
<dbReference type="SUPFAM" id="SSF48208">
    <property type="entry name" value="Six-hairpin glycosidases"/>
    <property type="match status" value="1"/>
</dbReference>
<dbReference type="Proteomes" id="UP000184088">
    <property type="component" value="Unassembled WGS sequence"/>
</dbReference>
<dbReference type="EMBL" id="FQVH01000052">
    <property type="protein sequence ID" value="SHF84690.1"/>
    <property type="molecule type" value="Genomic_DNA"/>
</dbReference>
<reference evidence="1 2" key="1">
    <citation type="submission" date="2016-11" db="EMBL/GenBank/DDBJ databases">
        <authorList>
            <person name="Jaros S."/>
            <person name="Januszkiewicz K."/>
            <person name="Wedrychowicz H."/>
        </authorList>
    </citation>
    <scope>NUCLEOTIDE SEQUENCE [LARGE SCALE GENOMIC DNA]</scope>
    <source>
        <strain evidence="1 2">DSM 17918</strain>
    </source>
</reference>
<accession>A0A1M5EZD6</accession>
<evidence type="ECO:0000313" key="2">
    <source>
        <dbReference type="Proteomes" id="UP000184088"/>
    </source>
</evidence>
<dbReference type="InterPro" id="IPR008928">
    <property type="entry name" value="6-hairpin_glycosidase_sf"/>
</dbReference>
<proteinExistence type="predicted"/>
<evidence type="ECO:0000313" key="1">
    <source>
        <dbReference type="EMBL" id="SHF84690.1"/>
    </source>
</evidence>
<protein>
    <submittedName>
        <fullName evidence="1">Uncharacterized protein</fullName>
    </submittedName>
</protein>
<organism evidence="1 2">
    <name type="scientific">Caldanaerobius fijiensis DSM 17918</name>
    <dbReference type="NCBI Taxonomy" id="1121256"/>
    <lineage>
        <taxon>Bacteria</taxon>
        <taxon>Bacillati</taxon>
        <taxon>Bacillota</taxon>
        <taxon>Clostridia</taxon>
        <taxon>Thermoanaerobacterales</taxon>
        <taxon>Thermoanaerobacteraceae</taxon>
        <taxon>Caldanaerobius</taxon>
    </lineage>
</organism>
<gene>
    <name evidence="1" type="ORF">SAMN02746089_02651</name>
</gene>
<keyword evidence="2" id="KW-1185">Reference proteome</keyword>
<sequence>MGWLSFGRCIEALLLLYELTGDKKWRNEAIKWGKYALGLQGQNGCFYLIYNDYYNFDIAADEIRGLKRCSKEVSSPLQVGDEFLLSAIE</sequence>